<gene>
    <name evidence="1" type="ORF">A3860_14770</name>
</gene>
<protein>
    <submittedName>
        <fullName evidence="1">Mobilization protein</fullName>
    </submittedName>
</protein>
<dbReference type="RefSeq" id="WP_081145697.1">
    <property type="nucleotide sequence ID" value="NZ_LVYD01000013.1"/>
</dbReference>
<dbReference type="AlphaFoldDB" id="A0A1V9G5M6"/>
<dbReference type="Proteomes" id="UP000192796">
    <property type="component" value="Unassembled WGS sequence"/>
</dbReference>
<dbReference type="STRING" id="1703345.A3860_14770"/>
<evidence type="ECO:0000313" key="2">
    <source>
        <dbReference type="Proteomes" id="UP000192796"/>
    </source>
</evidence>
<dbReference type="EMBL" id="LVYD01000013">
    <property type="protein sequence ID" value="OQP65854.1"/>
    <property type="molecule type" value="Genomic_DNA"/>
</dbReference>
<accession>A0A1V9G5M6</accession>
<evidence type="ECO:0000313" key="1">
    <source>
        <dbReference type="EMBL" id="OQP65854.1"/>
    </source>
</evidence>
<dbReference type="InterPro" id="IPR053842">
    <property type="entry name" value="NikA-like"/>
</dbReference>
<name>A0A1V9G5M6_9BACT</name>
<dbReference type="OrthoDB" id="3268254at2"/>
<dbReference type="Pfam" id="PF21983">
    <property type="entry name" value="NikA-like"/>
    <property type="match status" value="1"/>
</dbReference>
<organism evidence="1 2">
    <name type="scientific">Niastella vici</name>
    <dbReference type="NCBI Taxonomy" id="1703345"/>
    <lineage>
        <taxon>Bacteria</taxon>
        <taxon>Pseudomonadati</taxon>
        <taxon>Bacteroidota</taxon>
        <taxon>Chitinophagia</taxon>
        <taxon>Chitinophagales</taxon>
        <taxon>Chitinophagaceae</taxon>
        <taxon>Niastella</taxon>
    </lineage>
</organism>
<reference evidence="1 2" key="1">
    <citation type="submission" date="2016-03" db="EMBL/GenBank/DDBJ databases">
        <title>Niastella vici sp. nov., isolated from farmland soil.</title>
        <authorList>
            <person name="Chen L."/>
            <person name="Wang D."/>
            <person name="Yang S."/>
            <person name="Wang G."/>
        </authorList>
    </citation>
    <scope>NUCLEOTIDE SEQUENCE [LARGE SCALE GENOMIC DNA]</scope>
    <source>
        <strain evidence="1 2">DJ57</strain>
    </source>
</reference>
<keyword evidence="2" id="KW-1185">Reference proteome</keyword>
<sequence length="126" mass="14327">MKQMYQTIKNKGGRPKKHLKKDCRVSVRCSYIQRKAIQAKAKSVKFSVSEYLLKMGLTGNIDRREKVLPKEVLQLIGTLNHTAANLNQIAKKRNGIEPLTAFDRADLLVQSGTLKQLTETINNYLK</sequence>
<proteinExistence type="predicted"/>
<comment type="caution">
    <text evidence="1">The sequence shown here is derived from an EMBL/GenBank/DDBJ whole genome shotgun (WGS) entry which is preliminary data.</text>
</comment>